<feature type="domain" description="OmpR/PhoB-type" evidence="6">
    <location>
        <begin position="1"/>
        <end position="97"/>
    </location>
</feature>
<proteinExistence type="inferred from homology"/>
<evidence type="ECO:0000259" key="6">
    <source>
        <dbReference type="PROSITE" id="PS51755"/>
    </source>
</evidence>
<dbReference type="Gene3D" id="1.25.40.10">
    <property type="entry name" value="Tetratricopeptide repeat domain"/>
    <property type="match status" value="1"/>
</dbReference>
<keyword evidence="8" id="KW-1185">Reference proteome</keyword>
<dbReference type="SMART" id="SM01043">
    <property type="entry name" value="BTAD"/>
    <property type="match status" value="1"/>
</dbReference>
<evidence type="ECO:0000313" key="8">
    <source>
        <dbReference type="Proteomes" id="UP000653076"/>
    </source>
</evidence>
<dbReference type="SMART" id="SM00862">
    <property type="entry name" value="Trans_reg_C"/>
    <property type="match status" value="1"/>
</dbReference>
<comment type="similarity">
    <text evidence="1">Belongs to the AfsR/DnrI/RedD regulatory family.</text>
</comment>
<dbReference type="SUPFAM" id="SSF52540">
    <property type="entry name" value="P-loop containing nucleoside triphosphate hydrolases"/>
    <property type="match status" value="1"/>
</dbReference>
<dbReference type="InterPro" id="IPR027417">
    <property type="entry name" value="P-loop_NTPase"/>
</dbReference>
<dbReference type="PANTHER" id="PTHR35807">
    <property type="entry name" value="TRANSCRIPTIONAL REGULATOR REDD-RELATED"/>
    <property type="match status" value="1"/>
</dbReference>
<keyword evidence="3 5" id="KW-0238">DNA-binding</keyword>
<gene>
    <name evidence="7" type="ORF">Vqi01_43950</name>
</gene>
<dbReference type="Pfam" id="PF03704">
    <property type="entry name" value="BTAD"/>
    <property type="match status" value="1"/>
</dbReference>
<evidence type="ECO:0000313" key="7">
    <source>
        <dbReference type="EMBL" id="GIJ29233.1"/>
    </source>
</evidence>
<dbReference type="InterPro" id="IPR011990">
    <property type="entry name" value="TPR-like_helical_dom_sf"/>
</dbReference>
<dbReference type="InterPro" id="IPR016032">
    <property type="entry name" value="Sig_transdc_resp-reg_C-effctor"/>
</dbReference>
<dbReference type="PANTHER" id="PTHR35807:SF1">
    <property type="entry name" value="TRANSCRIPTIONAL REGULATOR REDD"/>
    <property type="match status" value="1"/>
</dbReference>
<accession>A0ABQ4JFR5</accession>
<dbReference type="SUPFAM" id="SSF46894">
    <property type="entry name" value="C-terminal effector domain of the bipartite response regulators"/>
    <property type="match status" value="1"/>
</dbReference>
<evidence type="ECO:0000256" key="2">
    <source>
        <dbReference type="ARBA" id="ARBA00023015"/>
    </source>
</evidence>
<dbReference type="Gene3D" id="1.10.10.10">
    <property type="entry name" value="Winged helix-like DNA-binding domain superfamily/Winged helix DNA-binding domain"/>
    <property type="match status" value="1"/>
</dbReference>
<dbReference type="PRINTS" id="PR00364">
    <property type="entry name" value="DISEASERSIST"/>
</dbReference>
<dbReference type="InterPro" id="IPR001867">
    <property type="entry name" value="OmpR/PhoB-type_DNA-bd"/>
</dbReference>
<dbReference type="Gene3D" id="3.40.50.300">
    <property type="entry name" value="P-loop containing nucleotide triphosphate hydrolases"/>
    <property type="match status" value="1"/>
</dbReference>
<comment type="caution">
    <text evidence="7">The sequence shown here is derived from an EMBL/GenBank/DDBJ whole genome shotgun (WGS) entry which is preliminary data.</text>
</comment>
<dbReference type="InterPro" id="IPR005158">
    <property type="entry name" value="BTAD"/>
</dbReference>
<reference evidence="7 8" key="1">
    <citation type="submission" date="2021-01" db="EMBL/GenBank/DDBJ databases">
        <title>Whole genome shotgun sequence of Verrucosispora qiuiae NBRC 106684.</title>
        <authorList>
            <person name="Komaki H."/>
            <person name="Tamura T."/>
        </authorList>
    </citation>
    <scope>NUCLEOTIDE SEQUENCE [LARGE SCALE GENOMIC DNA]</scope>
    <source>
        <strain evidence="7 8">NBRC 106684</strain>
    </source>
</reference>
<dbReference type="Pfam" id="PF00486">
    <property type="entry name" value="Trans_reg_C"/>
    <property type="match status" value="1"/>
</dbReference>
<keyword evidence="4" id="KW-0804">Transcription</keyword>
<evidence type="ECO:0000256" key="3">
    <source>
        <dbReference type="ARBA" id="ARBA00023125"/>
    </source>
</evidence>
<dbReference type="InterPro" id="IPR051677">
    <property type="entry name" value="AfsR-DnrI-RedD_regulator"/>
</dbReference>
<dbReference type="InterPro" id="IPR036388">
    <property type="entry name" value="WH-like_DNA-bd_sf"/>
</dbReference>
<dbReference type="Proteomes" id="UP000653076">
    <property type="component" value="Unassembled WGS sequence"/>
</dbReference>
<dbReference type="SUPFAM" id="SSF48452">
    <property type="entry name" value="TPR-like"/>
    <property type="match status" value="1"/>
</dbReference>
<keyword evidence="2" id="KW-0805">Transcription regulation</keyword>
<evidence type="ECO:0000256" key="4">
    <source>
        <dbReference type="ARBA" id="ARBA00023163"/>
    </source>
</evidence>
<evidence type="ECO:0000256" key="5">
    <source>
        <dbReference type="PROSITE-ProRule" id="PRU01091"/>
    </source>
</evidence>
<dbReference type="PROSITE" id="PS51755">
    <property type="entry name" value="OMPR_PHOB"/>
    <property type="match status" value="1"/>
</dbReference>
<organism evidence="7 8">
    <name type="scientific">Micromonospora qiuiae</name>
    <dbReference type="NCBI Taxonomy" id="502268"/>
    <lineage>
        <taxon>Bacteria</taxon>
        <taxon>Bacillati</taxon>
        <taxon>Actinomycetota</taxon>
        <taxon>Actinomycetes</taxon>
        <taxon>Micromonosporales</taxon>
        <taxon>Micromonosporaceae</taxon>
        <taxon>Micromonospora</taxon>
    </lineage>
</organism>
<name>A0ABQ4JFR5_9ACTN</name>
<feature type="DNA-binding region" description="OmpR/PhoB-type" evidence="5">
    <location>
        <begin position="1"/>
        <end position="97"/>
    </location>
</feature>
<dbReference type="CDD" id="cd15831">
    <property type="entry name" value="BTAD"/>
    <property type="match status" value="1"/>
</dbReference>
<evidence type="ECO:0000256" key="1">
    <source>
        <dbReference type="ARBA" id="ARBA00005820"/>
    </source>
</evidence>
<protein>
    <recommendedName>
        <fullName evidence="6">OmpR/PhoB-type domain-containing protein</fullName>
    </recommendedName>
</protein>
<dbReference type="EMBL" id="BOPC01000064">
    <property type="protein sequence ID" value="GIJ29233.1"/>
    <property type="molecule type" value="Genomic_DNA"/>
</dbReference>
<sequence>MHLRFSLLGLVRAWAGGREIDLGPPLQRALLAVLLFQLNRPVSNEHVVRALWGNAAPRSAYGAVRTYIYRLRRKMTEVVDSQHFALHSHCGGYLLTADGATIDTEVFQHRLASARQAKEQGDLGRSIAQFRAALALWQGVPIAGMDTAFFNTERERLERLRGAAVEELTTAEIRIGDHASALTTVQEALASQPLRERLWELLMEALFGLGRRADALAAYQDARRVLQAELGLEPSTRLRELHCRILTPEPAGYEPAVEPIIPLATTAALDILTPTADGFVGRTTELSELISRVVGSPQPVLVGLTGAPRVGKSALAIRAAHFLQPHFPDGHFFARPDGHDGEPRPDGVLVRFLRQCDVPLAQIPCTLPELTALWRATVNGKRVVVILDDVQEASWVLPLLPNSAGSAVLITCRQPLTGLPALHTITLGGLSLPDALQLLGSSIGPNRLHEDVEAAARLVAACGYQPHLVRAAARRLLEVPSRSMTDVERELAAHAKL</sequence>
<dbReference type="RefSeq" id="WP_204036706.1">
    <property type="nucleotide sequence ID" value="NZ_BOPC01000064.1"/>
</dbReference>